<dbReference type="SUPFAM" id="SSF111369">
    <property type="entry name" value="HlyD-like secretion proteins"/>
    <property type="match status" value="1"/>
</dbReference>
<evidence type="ECO:0000256" key="2">
    <source>
        <dbReference type="ARBA" id="ARBA00009477"/>
    </source>
</evidence>
<evidence type="ECO:0000259" key="6">
    <source>
        <dbReference type="Pfam" id="PF25944"/>
    </source>
</evidence>
<dbReference type="InterPro" id="IPR058625">
    <property type="entry name" value="MdtA-like_BSH"/>
</dbReference>
<reference evidence="8 9" key="1">
    <citation type="submission" date="2017-06" db="EMBL/GenBank/DDBJ databases">
        <title>Description of Avrilella dinanensis gen. nov. sp. nov.</title>
        <authorList>
            <person name="Leyer C."/>
            <person name="Sassi M."/>
            <person name="Minet J."/>
            <person name="Kayal S."/>
            <person name="Cattoir V."/>
        </authorList>
    </citation>
    <scope>NUCLEOTIDE SEQUENCE [LARGE SCALE GENOMIC DNA]</scope>
    <source>
        <strain evidence="8 9">UR159</strain>
    </source>
</reference>
<dbReference type="PANTHER" id="PTHR30158:SF23">
    <property type="entry name" value="MULTIDRUG RESISTANCE PROTEIN MEXA"/>
    <property type="match status" value="1"/>
</dbReference>
<dbReference type="GO" id="GO:0030313">
    <property type="term" value="C:cell envelope"/>
    <property type="evidence" value="ECO:0007669"/>
    <property type="project" value="UniProtKB-SubCell"/>
</dbReference>
<evidence type="ECO:0000259" key="5">
    <source>
        <dbReference type="Pfam" id="PF25917"/>
    </source>
</evidence>
<dbReference type="Pfam" id="PF25876">
    <property type="entry name" value="HH_MFP_RND"/>
    <property type="match status" value="1"/>
</dbReference>
<dbReference type="Gene3D" id="2.40.420.20">
    <property type="match status" value="1"/>
</dbReference>
<comment type="similarity">
    <text evidence="2">Belongs to the membrane fusion protein (MFP) (TC 8.A.1) family.</text>
</comment>
<dbReference type="Pfam" id="PF25967">
    <property type="entry name" value="RND-MFP_C"/>
    <property type="match status" value="1"/>
</dbReference>
<protein>
    <submittedName>
        <fullName evidence="8">Efflux transporter periplasmic adaptor subunit</fullName>
    </submittedName>
</protein>
<keyword evidence="3" id="KW-0175">Coiled coil</keyword>
<feature type="domain" description="Multidrug resistance protein MdtA-like alpha-helical hairpin" evidence="4">
    <location>
        <begin position="106"/>
        <end position="172"/>
    </location>
</feature>
<feature type="domain" description="Multidrug resistance protein MdtA-like beta-barrel" evidence="6">
    <location>
        <begin position="210"/>
        <end position="303"/>
    </location>
</feature>
<dbReference type="GO" id="GO:0022857">
    <property type="term" value="F:transmembrane transporter activity"/>
    <property type="evidence" value="ECO:0007669"/>
    <property type="project" value="InterPro"/>
</dbReference>
<evidence type="ECO:0000313" key="8">
    <source>
        <dbReference type="EMBL" id="PJR03995.1"/>
    </source>
</evidence>
<feature type="domain" description="Multidrug resistance protein MdtA-like barrel-sandwich hybrid" evidence="5">
    <location>
        <begin position="64"/>
        <end position="201"/>
    </location>
</feature>
<dbReference type="NCBIfam" id="TIGR01730">
    <property type="entry name" value="RND_mfp"/>
    <property type="match status" value="1"/>
</dbReference>
<comment type="caution">
    <text evidence="8">The sequence shown here is derived from an EMBL/GenBank/DDBJ whole genome shotgun (WGS) entry which is preliminary data.</text>
</comment>
<dbReference type="OrthoDB" id="9801814at2"/>
<evidence type="ECO:0000256" key="3">
    <source>
        <dbReference type="SAM" id="Coils"/>
    </source>
</evidence>
<dbReference type="AlphaFoldDB" id="A0A2M9R5E5"/>
<dbReference type="InterPro" id="IPR058624">
    <property type="entry name" value="MdtA-like_HH"/>
</dbReference>
<dbReference type="Proteomes" id="UP000231960">
    <property type="component" value="Unassembled WGS sequence"/>
</dbReference>
<dbReference type="Pfam" id="PF25917">
    <property type="entry name" value="BSH_RND"/>
    <property type="match status" value="1"/>
</dbReference>
<feature type="coiled-coil region" evidence="3">
    <location>
        <begin position="100"/>
        <end position="161"/>
    </location>
</feature>
<dbReference type="Gene3D" id="1.10.287.470">
    <property type="entry name" value="Helix hairpin bin"/>
    <property type="match status" value="1"/>
</dbReference>
<dbReference type="GO" id="GO:0046677">
    <property type="term" value="P:response to antibiotic"/>
    <property type="evidence" value="ECO:0007669"/>
    <property type="project" value="TreeGrafter"/>
</dbReference>
<dbReference type="InterPro" id="IPR006143">
    <property type="entry name" value="RND_pump_MFP"/>
</dbReference>
<dbReference type="InterPro" id="IPR058627">
    <property type="entry name" value="MdtA-like_C"/>
</dbReference>
<proteinExistence type="inferred from homology"/>
<evidence type="ECO:0000259" key="4">
    <source>
        <dbReference type="Pfam" id="PF25876"/>
    </source>
</evidence>
<dbReference type="PROSITE" id="PS51257">
    <property type="entry name" value="PROKAR_LIPOPROTEIN"/>
    <property type="match status" value="1"/>
</dbReference>
<dbReference type="Gene3D" id="2.40.50.100">
    <property type="match status" value="1"/>
</dbReference>
<feature type="domain" description="Multidrug resistance protein MdtA-like C-terminal permuted SH3" evidence="7">
    <location>
        <begin position="307"/>
        <end position="364"/>
    </location>
</feature>
<keyword evidence="9" id="KW-1185">Reference proteome</keyword>
<organism evidence="8 9">
    <name type="scientific">Avrilella dinanensis</name>
    <dbReference type="NCBI Taxonomy" id="2008672"/>
    <lineage>
        <taxon>Bacteria</taxon>
        <taxon>Pseudomonadati</taxon>
        <taxon>Bacteroidota</taxon>
        <taxon>Flavobacteriia</taxon>
        <taxon>Flavobacteriales</taxon>
        <taxon>Flavobacteriaceae</taxon>
        <taxon>Avrilella</taxon>
    </lineage>
</organism>
<evidence type="ECO:0000259" key="7">
    <source>
        <dbReference type="Pfam" id="PF25967"/>
    </source>
</evidence>
<dbReference type="EMBL" id="NIPO01000001">
    <property type="protein sequence ID" value="PJR03995.1"/>
    <property type="molecule type" value="Genomic_DNA"/>
</dbReference>
<gene>
    <name evidence="8" type="ORF">CDL10_05230</name>
</gene>
<dbReference type="InterPro" id="IPR058626">
    <property type="entry name" value="MdtA-like_b-barrel"/>
</dbReference>
<evidence type="ECO:0000256" key="1">
    <source>
        <dbReference type="ARBA" id="ARBA00004196"/>
    </source>
</evidence>
<comment type="subcellular location">
    <subcellularLocation>
        <location evidence="1">Cell envelope</location>
    </subcellularLocation>
</comment>
<sequence>MNKERLLDWSLLLVIIASVFVSCDFNKNSDEESNDLLLPIIHVDTTTAIIEKEYMGSIEGKINVEIRPQVEGILEQIFVDEGDFVKEGQPLFQIDVSAYREIYNNALANENVEKAKLKNAQLEVDRLEPLIDNEVIAPVKLETAKSNYEIAKASLAKASAAVASAKINMEFTTIKAPVSGYIGRIPKRIGNLVSKSDKEPLTYLSDVSDVYVYFSMSETDYLYFSKANNQSPDSLKGSSLGTLLPEATLFLADGVEYSEKGIIDAISGQINRSTGSISLRASFPNSKDLMRSGNTGTIRIMETRKKVILIPQEVTTNIQDKIFVYLLDNENRVQLREIKTEGSTSKRFIVSEGLKPGDRIVRTGFNKISEGTIVVPQN</sequence>
<dbReference type="Gene3D" id="2.40.30.170">
    <property type="match status" value="1"/>
</dbReference>
<name>A0A2M9R5E5_9FLAO</name>
<accession>A0A2M9R5E5</accession>
<dbReference type="RefSeq" id="WP_100677561.1">
    <property type="nucleotide sequence ID" value="NZ_NIPO01000001.1"/>
</dbReference>
<evidence type="ECO:0000313" key="9">
    <source>
        <dbReference type="Proteomes" id="UP000231960"/>
    </source>
</evidence>
<dbReference type="PANTHER" id="PTHR30158">
    <property type="entry name" value="ACRA/E-RELATED COMPONENT OF DRUG EFFLUX TRANSPORTER"/>
    <property type="match status" value="1"/>
</dbReference>
<dbReference type="GO" id="GO:0005886">
    <property type="term" value="C:plasma membrane"/>
    <property type="evidence" value="ECO:0007669"/>
    <property type="project" value="TreeGrafter"/>
</dbReference>
<dbReference type="Pfam" id="PF25944">
    <property type="entry name" value="Beta-barrel_RND"/>
    <property type="match status" value="1"/>
</dbReference>